<evidence type="ECO:0000313" key="1">
    <source>
        <dbReference type="EMBL" id="MPC97903.1"/>
    </source>
</evidence>
<protein>
    <submittedName>
        <fullName evidence="1">Uncharacterized protein</fullName>
    </submittedName>
</protein>
<proteinExistence type="predicted"/>
<organism evidence="1 2">
    <name type="scientific">Portunus trituberculatus</name>
    <name type="common">Swimming crab</name>
    <name type="synonym">Neptunus trituberculatus</name>
    <dbReference type="NCBI Taxonomy" id="210409"/>
    <lineage>
        <taxon>Eukaryota</taxon>
        <taxon>Metazoa</taxon>
        <taxon>Ecdysozoa</taxon>
        <taxon>Arthropoda</taxon>
        <taxon>Crustacea</taxon>
        <taxon>Multicrustacea</taxon>
        <taxon>Malacostraca</taxon>
        <taxon>Eumalacostraca</taxon>
        <taxon>Eucarida</taxon>
        <taxon>Decapoda</taxon>
        <taxon>Pleocyemata</taxon>
        <taxon>Brachyura</taxon>
        <taxon>Eubrachyura</taxon>
        <taxon>Portunoidea</taxon>
        <taxon>Portunidae</taxon>
        <taxon>Portuninae</taxon>
        <taxon>Portunus</taxon>
    </lineage>
</organism>
<keyword evidence="2" id="KW-1185">Reference proteome</keyword>
<evidence type="ECO:0000313" key="2">
    <source>
        <dbReference type="Proteomes" id="UP000324222"/>
    </source>
</evidence>
<accession>A0A5B7JTZ5</accession>
<sequence>MHTIRNSELRKIEISGCQDAVKGMTQKMCSYDLHIDLVIRLLCIDSCSICNHQQAGWASAATRDPRKPTSLHRPWKVERKRIPIGWTNLVPEVS</sequence>
<dbReference type="EMBL" id="VSRR010111954">
    <property type="protein sequence ID" value="MPC97903.1"/>
    <property type="molecule type" value="Genomic_DNA"/>
</dbReference>
<dbReference type="Proteomes" id="UP000324222">
    <property type="component" value="Unassembled WGS sequence"/>
</dbReference>
<comment type="caution">
    <text evidence="1">The sequence shown here is derived from an EMBL/GenBank/DDBJ whole genome shotgun (WGS) entry which is preliminary data.</text>
</comment>
<gene>
    <name evidence="1" type="ORF">E2C01_093246</name>
</gene>
<dbReference type="AlphaFoldDB" id="A0A5B7JTZ5"/>
<reference evidence="1 2" key="1">
    <citation type="submission" date="2019-05" db="EMBL/GenBank/DDBJ databases">
        <title>Another draft genome of Portunus trituberculatus and its Hox gene families provides insights of decapod evolution.</title>
        <authorList>
            <person name="Jeong J.-H."/>
            <person name="Song I."/>
            <person name="Kim S."/>
            <person name="Choi T."/>
            <person name="Kim D."/>
            <person name="Ryu S."/>
            <person name="Kim W."/>
        </authorList>
    </citation>
    <scope>NUCLEOTIDE SEQUENCE [LARGE SCALE GENOMIC DNA]</scope>
    <source>
        <tissue evidence="1">Muscle</tissue>
    </source>
</reference>
<name>A0A5B7JTZ5_PORTR</name>